<organism evidence="2 3">
    <name type="scientific">Araneus ventricosus</name>
    <name type="common">Orbweaver spider</name>
    <name type="synonym">Epeira ventricosa</name>
    <dbReference type="NCBI Taxonomy" id="182803"/>
    <lineage>
        <taxon>Eukaryota</taxon>
        <taxon>Metazoa</taxon>
        <taxon>Ecdysozoa</taxon>
        <taxon>Arthropoda</taxon>
        <taxon>Chelicerata</taxon>
        <taxon>Arachnida</taxon>
        <taxon>Araneae</taxon>
        <taxon>Araneomorphae</taxon>
        <taxon>Entelegynae</taxon>
        <taxon>Araneoidea</taxon>
        <taxon>Araneidae</taxon>
        <taxon>Araneus</taxon>
    </lineage>
</organism>
<dbReference type="EMBL" id="BGPR01017656">
    <property type="protein sequence ID" value="GBN76828.1"/>
    <property type="molecule type" value="Genomic_DNA"/>
</dbReference>
<feature type="region of interest" description="Disordered" evidence="1">
    <location>
        <begin position="61"/>
        <end position="95"/>
    </location>
</feature>
<feature type="compositionally biased region" description="Basic and acidic residues" evidence="1">
    <location>
        <begin position="75"/>
        <end position="95"/>
    </location>
</feature>
<sequence length="95" mass="11443">MEPGNRNTRSECEKEMVFSRMEQRNPMLPIEEMFENENEYSPAGWNQEILNDTRNRENEDMVLPAGWEPGTAMTRNREMFENEEWHSSRMNKEIK</sequence>
<evidence type="ECO:0000313" key="2">
    <source>
        <dbReference type="EMBL" id="GBN76828.1"/>
    </source>
</evidence>
<keyword evidence="3" id="KW-1185">Reference proteome</keyword>
<name>A0A4Y2RMB7_ARAVE</name>
<comment type="caution">
    <text evidence="2">The sequence shown here is derived from an EMBL/GenBank/DDBJ whole genome shotgun (WGS) entry which is preliminary data.</text>
</comment>
<accession>A0A4Y2RMB7</accession>
<gene>
    <name evidence="2" type="ORF">AVEN_120237_1</name>
</gene>
<evidence type="ECO:0000313" key="3">
    <source>
        <dbReference type="Proteomes" id="UP000499080"/>
    </source>
</evidence>
<dbReference type="Proteomes" id="UP000499080">
    <property type="component" value="Unassembled WGS sequence"/>
</dbReference>
<evidence type="ECO:0000256" key="1">
    <source>
        <dbReference type="SAM" id="MobiDB-lite"/>
    </source>
</evidence>
<proteinExistence type="predicted"/>
<protein>
    <submittedName>
        <fullName evidence="2">Uncharacterized protein</fullName>
    </submittedName>
</protein>
<reference evidence="2 3" key="1">
    <citation type="journal article" date="2019" name="Sci. Rep.">
        <title>Orb-weaving spider Araneus ventricosus genome elucidates the spidroin gene catalogue.</title>
        <authorList>
            <person name="Kono N."/>
            <person name="Nakamura H."/>
            <person name="Ohtoshi R."/>
            <person name="Moran D.A.P."/>
            <person name="Shinohara A."/>
            <person name="Yoshida Y."/>
            <person name="Fujiwara M."/>
            <person name="Mori M."/>
            <person name="Tomita M."/>
            <person name="Arakawa K."/>
        </authorList>
    </citation>
    <scope>NUCLEOTIDE SEQUENCE [LARGE SCALE GENOMIC DNA]</scope>
</reference>
<dbReference type="AlphaFoldDB" id="A0A4Y2RMB7"/>